<dbReference type="InterPro" id="IPR006976">
    <property type="entry name" value="VanZ-like"/>
</dbReference>
<keyword evidence="1" id="KW-0472">Membrane</keyword>
<dbReference type="EMBL" id="JANFML010000001">
    <property type="protein sequence ID" value="MDG4511341.1"/>
    <property type="molecule type" value="Genomic_DNA"/>
</dbReference>
<feature type="transmembrane region" description="Helical" evidence="1">
    <location>
        <begin position="12"/>
        <end position="34"/>
    </location>
</feature>
<dbReference type="AlphaFoldDB" id="A0A9X4MLT6"/>
<feature type="transmembrane region" description="Helical" evidence="1">
    <location>
        <begin position="40"/>
        <end position="58"/>
    </location>
</feature>
<feature type="transmembrane region" description="Helical" evidence="1">
    <location>
        <begin position="136"/>
        <end position="157"/>
    </location>
</feature>
<keyword evidence="1" id="KW-0812">Transmembrane</keyword>
<proteinExistence type="predicted"/>
<dbReference type="Proteomes" id="UP001152879">
    <property type="component" value="Unassembled WGS sequence"/>
</dbReference>
<keyword evidence="1" id="KW-1133">Transmembrane helix</keyword>
<evidence type="ECO:0000256" key="1">
    <source>
        <dbReference type="SAM" id="Phobius"/>
    </source>
</evidence>
<evidence type="ECO:0000313" key="3">
    <source>
        <dbReference type="EMBL" id="MDG4511341.1"/>
    </source>
</evidence>
<evidence type="ECO:0000313" key="4">
    <source>
        <dbReference type="Proteomes" id="UP001152879"/>
    </source>
</evidence>
<feature type="transmembrane region" description="Helical" evidence="1">
    <location>
        <begin position="70"/>
        <end position="88"/>
    </location>
</feature>
<name>A0A9X4MLT6_STRSU</name>
<sequence length="194" mass="22592">MSKERIYDSINLILSFLVCRWIFMTFLFFQFSTIFMTYEVIPTLAAILLMTAFCFNILRLIYKPKISRPTLYFFYCSYILLLIYLLFFKSIGVQGFNWNLFSTVTQDLFLNPAVLVFNLLLFLPLGLLVPFSWKKLTLFIGAILIIEVCQYAFSLGFFDLGDILLNTIGFVLGNFIGRSVIGQFFKNKIQKKSE</sequence>
<accession>A0A9X4MLT6</accession>
<protein>
    <submittedName>
        <fullName evidence="3">VanZ family protein</fullName>
    </submittedName>
</protein>
<evidence type="ECO:0000259" key="2">
    <source>
        <dbReference type="Pfam" id="PF04892"/>
    </source>
</evidence>
<comment type="caution">
    <text evidence="3">The sequence shown here is derived from an EMBL/GenBank/DDBJ whole genome shotgun (WGS) entry which is preliminary data.</text>
</comment>
<feature type="transmembrane region" description="Helical" evidence="1">
    <location>
        <begin position="163"/>
        <end position="185"/>
    </location>
</feature>
<feature type="transmembrane region" description="Helical" evidence="1">
    <location>
        <begin position="108"/>
        <end position="129"/>
    </location>
</feature>
<organism evidence="3 4">
    <name type="scientific">Streptococcus suis</name>
    <dbReference type="NCBI Taxonomy" id="1307"/>
    <lineage>
        <taxon>Bacteria</taxon>
        <taxon>Bacillati</taxon>
        <taxon>Bacillota</taxon>
        <taxon>Bacilli</taxon>
        <taxon>Lactobacillales</taxon>
        <taxon>Streptococcaceae</taxon>
        <taxon>Streptococcus</taxon>
    </lineage>
</organism>
<gene>
    <name evidence="3" type="ORF">NOL15_00440</name>
</gene>
<dbReference type="Pfam" id="PF04892">
    <property type="entry name" value="VanZ"/>
    <property type="match status" value="1"/>
</dbReference>
<reference evidence="3" key="1">
    <citation type="submission" date="2022-07" db="EMBL/GenBank/DDBJ databases">
        <title>Whole Genome Sequencing of Streptococcus suis.</title>
        <authorList>
            <person name="Dai X."/>
            <person name="Huang J."/>
            <person name="Wang L."/>
        </authorList>
    </citation>
    <scope>NUCLEOTIDE SEQUENCE</scope>
    <source>
        <strain evidence="3">SFB2</strain>
    </source>
</reference>
<feature type="domain" description="VanZ-like" evidence="2">
    <location>
        <begin position="77"/>
        <end position="176"/>
    </location>
</feature>